<reference evidence="7" key="1">
    <citation type="submission" date="2017-03" db="EMBL/GenBank/DDBJ databases">
        <title>Phytopthora megakarya and P. palmivora, two closely related causual agents of cacao black pod achieved similar genome size and gene model numbers by different mechanisms.</title>
        <authorList>
            <person name="Ali S."/>
            <person name="Shao J."/>
            <person name="Larry D.J."/>
            <person name="Kronmiller B."/>
            <person name="Shen D."/>
            <person name="Strem M.D."/>
            <person name="Melnick R.L."/>
            <person name="Guiltinan M.J."/>
            <person name="Tyler B.M."/>
            <person name="Meinhardt L.W."/>
            <person name="Bailey B.A."/>
        </authorList>
    </citation>
    <scope>NUCLEOTIDE SEQUENCE [LARGE SCALE GENOMIC DNA]</scope>
    <source>
        <strain evidence="7">zdho120</strain>
    </source>
</reference>
<dbReference type="Gene3D" id="3.60.21.10">
    <property type="match status" value="1"/>
</dbReference>
<dbReference type="Pfam" id="PF00149">
    <property type="entry name" value="Metallophos"/>
    <property type="match status" value="1"/>
</dbReference>
<feature type="domain" description="5'-Nucleotidase C-terminal" evidence="5">
    <location>
        <begin position="291"/>
        <end position="430"/>
    </location>
</feature>
<feature type="domain" description="Calcineurin-like phosphoesterase" evidence="4">
    <location>
        <begin position="4"/>
        <end position="198"/>
    </location>
</feature>
<dbReference type="InterPro" id="IPR036907">
    <property type="entry name" value="5'-Nucleotdase_C_sf"/>
</dbReference>
<dbReference type="InterPro" id="IPR004843">
    <property type="entry name" value="Calcineurin-like_PHP"/>
</dbReference>
<gene>
    <name evidence="6" type="ORF">PHMEG_00025155</name>
</gene>
<evidence type="ECO:0000259" key="4">
    <source>
        <dbReference type="Pfam" id="PF00149"/>
    </source>
</evidence>
<dbReference type="InterPro" id="IPR029052">
    <property type="entry name" value="Metallo-depent_PP-like"/>
</dbReference>
<organism evidence="6 7">
    <name type="scientific">Phytophthora megakarya</name>
    <dbReference type="NCBI Taxonomy" id="4795"/>
    <lineage>
        <taxon>Eukaryota</taxon>
        <taxon>Sar</taxon>
        <taxon>Stramenopiles</taxon>
        <taxon>Oomycota</taxon>
        <taxon>Peronosporomycetes</taxon>
        <taxon>Peronosporales</taxon>
        <taxon>Peronosporaceae</taxon>
        <taxon>Phytophthora</taxon>
    </lineage>
</organism>
<dbReference type="InterPro" id="IPR006179">
    <property type="entry name" value="5_nucleotidase/apyrase"/>
</dbReference>
<sequence length="470" mass="51793">MYPDTQGRGGIAEFAALLERERAAISPVATLLVTLNGDFMSGSQIGARTKGAHMIELMNHLDIDYVVLGNHEFDFGLPVLNERMKESKFKWLGSNVLDRTTKEPINGLVDTEVIELATGFKLGIFGVCCQETPQISNPGNEVVFDDIFKTSKRCVNQLLADGADFIVALTHLTIEQDKELARQVKSINVILGGHDHEPFTLFEGNTMIHKSGQNAFWLGKLEFVLSKTDPSKPVEVSSQWSMIANQSISPQPACERIVSKYMKLLEDEHAEASSRVLGILGLPLSTKSSLLRTGECNMGNLVADAIRGELNADIGVINGGFIRGNKIYDARTNITLGMVREEMPFPLKIVLIRIKAKHLRNALNQHLSKYPNPSGSFPHVSGLQLTVDVKAQPSQITSVKNEIGVELESETEMFVATTQFIFNGGDGCSAWQNGEIVRVGDEITIHVADYLMKKRLIMYPENEGRVKLVG</sequence>
<keyword evidence="2" id="KW-0732">Signal</keyword>
<accession>A0A225VF92</accession>
<dbReference type="Pfam" id="PF02872">
    <property type="entry name" value="5_nucleotid_C"/>
    <property type="match status" value="1"/>
</dbReference>
<dbReference type="Gene3D" id="3.90.780.10">
    <property type="entry name" value="5'-Nucleotidase, C-terminal domain"/>
    <property type="match status" value="1"/>
</dbReference>
<keyword evidence="3" id="KW-0378">Hydrolase</keyword>
<dbReference type="GO" id="GO:0016787">
    <property type="term" value="F:hydrolase activity"/>
    <property type="evidence" value="ECO:0007669"/>
    <property type="project" value="UniProtKB-KW"/>
</dbReference>
<dbReference type="PANTHER" id="PTHR11575:SF48">
    <property type="entry name" value="5'-NUCLEOTIDASE"/>
    <property type="match status" value="1"/>
</dbReference>
<evidence type="ECO:0000256" key="2">
    <source>
        <dbReference type="ARBA" id="ARBA00022729"/>
    </source>
</evidence>
<keyword evidence="7" id="KW-1185">Reference proteome</keyword>
<dbReference type="SUPFAM" id="SSF55816">
    <property type="entry name" value="5'-nucleotidase (syn. UDP-sugar hydrolase), C-terminal domain"/>
    <property type="match status" value="1"/>
</dbReference>
<dbReference type="EMBL" id="NBNE01005691">
    <property type="protein sequence ID" value="OWZ03160.1"/>
    <property type="molecule type" value="Genomic_DNA"/>
</dbReference>
<dbReference type="STRING" id="4795.A0A225VF92"/>
<evidence type="ECO:0000259" key="5">
    <source>
        <dbReference type="Pfam" id="PF02872"/>
    </source>
</evidence>
<dbReference type="PRINTS" id="PR01607">
    <property type="entry name" value="APYRASEFAMLY"/>
</dbReference>
<evidence type="ECO:0000313" key="7">
    <source>
        <dbReference type="Proteomes" id="UP000198211"/>
    </source>
</evidence>
<protein>
    <submittedName>
        <fullName evidence="6">Calcineurin-like phosphoesterase</fullName>
    </submittedName>
</protein>
<dbReference type="GO" id="GO:0009166">
    <property type="term" value="P:nucleotide catabolic process"/>
    <property type="evidence" value="ECO:0007669"/>
    <property type="project" value="InterPro"/>
</dbReference>
<keyword evidence="3" id="KW-0547">Nucleotide-binding</keyword>
<evidence type="ECO:0000256" key="3">
    <source>
        <dbReference type="RuleBase" id="RU362119"/>
    </source>
</evidence>
<evidence type="ECO:0000256" key="1">
    <source>
        <dbReference type="ARBA" id="ARBA00006654"/>
    </source>
</evidence>
<dbReference type="OrthoDB" id="10252235at2759"/>
<evidence type="ECO:0000313" key="6">
    <source>
        <dbReference type="EMBL" id="OWZ03160.1"/>
    </source>
</evidence>
<name>A0A225VF92_9STRA</name>
<comment type="caution">
    <text evidence="6">The sequence shown here is derived from an EMBL/GenBank/DDBJ whole genome shotgun (WGS) entry which is preliminary data.</text>
</comment>
<dbReference type="SUPFAM" id="SSF56300">
    <property type="entry name" value="Metallo-dependent phosphatases"/>
    <property type="match status" value="1"/>
</dbReference>
<dbReference type="Proteomes" id="UP000198211">
    <property type="component" value="Unassembled WGS sequence"/>
</dbReference>
<comment type="similarity">
    <text evidence="1 3">Belongs to the 5'-nucleotidase family.</text>
</comment>
<dbReference type="PANTHER" id="PTHR11575">
    <property type="entry name" value="5'-NUCLEOTIDASE-RELATED"/>
    <property type="match status" value="1"/>
</dbReference>
<dbReference type="GO" id="GO:0000166">
    <property type="term" value="F:nucleotide binding"/>
    <property type="evidence" value="ECO:0007669"/>
    <property type="project" value="UniProtKB-KW"/>
</dbReference>
<proteinExistence type="inferred from homology"/>
<dbReference type="InterPro" id="IPR008334">
    <property type="entry name" value="5'-Nucleotdase_C"/>
</dbReference>
<dbReference type="AlphaFoldDB" id="A0A225VF92"/>